<comment type="caution">
    <text evidence="9">The sequence shown here is derived from an EMBL/GenBank/DDBJ whole genome shotgun (WGS) entry which is preliminary data.</text>
</comment>
<feature type="region of interest" description="Disordered" evidence="7">
    <location>
        <begin position="31"/>
        <end position="94"/>
    </location>
</feature>
<dbReference type="Pfam" id="PF00082">
    <property type="entry name" value="Peptidase_S8"/>
    <property type="match status" value="1"/>
</dbReference>
<evidence type="ECO:0000256" key="3">
    <source>
        <dbReference type="ARBA" id="ARBA00022801"/>
    </source>
</evidence>
<feature type="active site" description="Charge relay system" evidence="5">
    <location>
        <position position="402"/>
    </location>
</feature>
<dbReference type="PROSITE" id="PS51892">
    <property type="entry name" value="SUBTILASE"/>
    <property type="match status" value="1"/>
</dbReference>
<accession>A0A8J7WC75</accession>
<feature type="domain" description="Peptidase S8/S53" evidence="8">
    <location>
        <begin position="208"/>
        <end position="450"/>
    </location>
</feature>
<keyword evidence="10" id="KW-1185">Reference proteome</keyword>
<dbReference type="InterPro" id="IPR036852">
    <property type="entry name" value="Peptidase_S8/S53_dom_sf"/>
</dbReference>
<dbReference type="SUPFAM" id="SSF52743">
    <property type="entry name" value="Subtilisin-like"/>
    <property type="match status" value="1"/>
</dbReference>
<evidence type="ECO:0000256" key="6">
    <source>
        <dbReference type="RuleBase" id="RU003355"/>
    </source>
</evidence>
<evidence type="ECO:0000256" key="1">
    <source>
        <dbReference type="ARBA" id="ARBA00011073"/>
    </source>
</evidence>
<dbReference type="InterPro" id="IPR015500">
    <property type="entry name" value="Peptidase_S8_subtilisin-rel"/>
</dbReference>
<protein>
    <submittedName>
        <fullName evidence="9">S8 family serine peptidase</fullName>
    </submittedName>
</protein>
<evidence type="ECO:0000256" key="2">
    <source>
        <dbReference type="ARBA" id="ARBA00022670"/>
    </source>
</evidence>
<evidence type="ECO:0000313" key="10">
    <source>
        <dbReference type="Proteomes" id="UP000681356"/>
    </source>
</evidence>
<dbReference type="PANTHER" id="PTHR43806">
    <property type="entry name" value="PEPTIDASE S8"/>
    <property type="match status" value="1"/>
</dbReference>
<feature type="compositionally biased region" description="Acidic residues" evidence="7">
    <location>
        <begin position="37"/>
        <end position="52"/>
    </location>
</feature>
<dbReference type="InterPro" id="IPR050131">
    <property type="entry name" value="Peptidase_S8_subtilisin-like"/>
</dbReference>
<dbReference type="InterPro" id="IPR023827">
    <property type="entry name" value="Peptidase_S8_Asp-AS"/>
</dbReference>
<keyword evidence="3 5" id="KW-0378">Hydrolase</keyword>
<evidence type="ECO:0000256" key="7">
    <source>
        <dbReference type="SAM" id="MobiDB-lite"/>
    </source>
</evidence>
<dbReference type="InterPro" id="IPR000209">
    <property type="entry name" value="Peptidase_S8/S53_dom"/>
</dbReference>
<keyword evidence="4 5" id="KW-0720">Serine protease</keyword>
<gene>
    <name evidence="9" type="ORF">KB874_12225</name>
</gene>
<dbReference type="PROSITE" id="PS00138">
    <property type="entry name" value="SUBTILASE_SER"/>
    <property type="match status" value="1"/>
</dbReference>
<dbReference type="EMBL" id="JAGTUU010000004">
    <property type="protein sequence ID" value="MBS0124865.1"/>
    <property type="molecule type" value="Genomic_DNA"/>
</dbReference>
<dbReference type="GO" id="GO:0004252">
    <property type="term" value="F:serine-type endopeptidase activity"/>
    <property type="evidence" value="ECO:0007669"/>
    <property type="project" value="UniProtKB-UniRule"/>
</dbReference>
<evidence type="ECO:0000256" key="5">
    <source>
        <dbReference type="PROSITE-ProRule" id="PRU01240"/>
    </source>
</evidence>
<dbReference type="PRINTS" id="PR00723">
    <property type="entry name" value="SUBTILISIN"/>
</dbReference>
<dbReference type="PROSITE" id="PS00136">
    <property type="entry name" value="SUBTILASE_ASP"/>
    <property type="match status" value="1"/>
</dbReference>
<dbReference type="PANTHER" id="PTHR43806:SF11">
    <property type="entry name" value="CEREVISIN-RELATED"/>
    <property type="match status" value="1"/>
</dbReference>
<evidence type="ECO:0000256" key="4">
    <source>
        <dbReference type="ARBA" id="ARBA00022825"/>
    </source>
</evidence>
<keyword evidence="2 5" id="KW-0645">Protease</keyword>
<sequence>MLSKAALRALLFAIVVILALPFGDPVLGPSAAWADDHDGDDGDDDDDDDDDDGRGSVGFGGGEARAERERDRPRASVVRRQSIDTPAPRRAAPAPAPVIRAIAAPEILATGVGPEDLAQLLTEGFVLLEERSLPRIGLAVSRLAPPSGSTLEAARDRVRALPSAPVADLNHFYRSSQAVEIALPACTDLNCDARLLAGWPAQGCGAPVRIGVIDTGVNADHEILSGAALEVLSLTDGAGDPSQAIHGTAIVSLLVGGPDSRVPGLLPRAEVVAVDIFARERGDERASALSLLLGLDLLAGRDLRVVNLSLSGPENSLLSDLMTRLAAERGMVFVAAAGNGGPDAPPAWPAAHPDAIAVTAVDTRGRVWRGAQRGDHLDLAAPGVDLLLATSIRGARPQTGTSFAVPFVTAAAALLARLEGMQTPQAVAEALRAAARDAGAEGADPVFGAGIVDATGFCTE</sequence>
<dbReference type="GO" id="GO:0006508">
    <property type="term" value="P:proteolysis"/>
    <property type="evidence" value="ECO:0007669"/>
    <property type="project" value="UniProtKB-KW"/>
</dbReference>
<evidence type="ECO:0000313" key="9">
    <source>
        <dbReference type="EMBL" id="MBS0124865.1"/>
    </source>
</evidence>
<comment type="similarity">
    <text evidence="1 5 6">Belongs to the peptidase S8 family.</text>
</comment>
<feature type="active site" description="Charge relay system" evidence="5">
    <location>
        <position position="214"/>
    </location>
</feature>
<organism evidence="9 10">
    <name type="scientific">Thetidibacter halocola</name>
    <dbReference type="NCBI Taxonomy" id="2827239"/>
    <lineage>
        <taxon>Bacteria</taxon>
        <taxon>Pseudomonadati</taxon>
        <taxon>Pseudomonadota</taxon>
        <taxon>Alphaproteobacteria</taxon>
        <taxon>Rhodobacterales</taxon>
        <taxon>Roseobacteraceae</taxon>
        <taxon>Thetidibacter</taxon>
    </lineage>
</organism>
<name>A0A8J7WC75_9RHOB</name>
<feature type="active site" description="Charge relay system" evidence="5">
    <location>
        <position position="246"/>
    </location>
</feature>
<reference evidence="9" key="1">
    <citation type="submission" date="2021-04" db="EMBL/GenBank/DDBJ databases">
        <authorList>
            <person name="Yoon J."/>
        </authorList>
    </citation>
    <scope>NUCLEOTIDE SEQUENCE</scope>
    <source>
        <strain evidence="9">KMU-90</strain>
    </source>
</reference>
<feature type="compositionally biased region" description="Basic and acidic residues" evidence="7">
    <location>
        <begin position="64"/>
        <end position="74"/>
    </location>
</feature>
<dbReference type="AlphaFoldDB" id="A0A8J7WC75"/>
<proteinExistence type="inferred from homology"/>
<dbReference type="InterPro" id="IPR023828">
    <property type="entry name" value="Peptidase_S8_Ser-AS"/>
</dbReference>
<dbReference type="Gene3D" id="3.40.50.200">
    <property type="entry name" value="Peptidase S8/S53 domain"/>
    <property type="match status" value="1"/>
</dbReference>
<dbReference type="Proteomes" id="UP000681356">
    <property type="component" value="Unassembled WGS sequence"/>
</dbReference>
<evidence type="ECO:0000259" key="8">
    <source>
        <dbReference type="Pfam" id="PF00082"/>
    </source>
</evidence>